<sequence>MGSTLDRKNFSWVGNSYRVRLVVIAGGVLALLGTATPTASADLEVWHADEYPLASLPLPKDPVATVRKKLLGTAEFTNKSRRALCDDEKLRMKYAKALDQQITTDGVVLKPELRDLDDEDFKDQIVKVWVGRVTGFRTALQKYIKSGELD</sequence>
<organism evidence="1 2">
    <name type="scientific">Nocardia suismassiliense</name>
    <dbReference type="NCBI Taxonomy" id="2077092"/>
    <lineage>
        <taxon>Bacteria</taxon>
        <taxon>Bacillati</taxon>
        <taxon>Actinomycetota</taxon>
        <taxon>Actinomycetes</taxon>
        <taxon>Mycobacteriales</taxon>
        <taxon>Nocardiaceae</taxon>
        <taxon>Nocardia</taxon>
    </lineage>
</organism>
<dbReference type="Proteomes" id="UP001601948">
    <property type="component" value="Unassembled WGS sequence"/>
</dbReference>
<comment type="caution">
    <text evidence="1">The sequence shown here is derived from an EMBL/GenBank/DDBJ whole genome shotgun (WGS) entry which is preliminary data.</text>
</comment>
<accession>A0ABW6QVE6</accession>
<protein>
    <submittedName>
        <fullName evidence="1">Uncharacterized protein</fullName>
    </submittedName>
</protein>
<proteinExistence type="predicted"/>
<keyword evidence="2" id="KW-1185">Reference proteome</keyword>
<dbReference type="EMBL" id="JBIAPI010000003">
    <property type="protein sequence ID" value="MFF3224583.1"/>
    <property type="molecule type" value="Genomic_DNA"/>
</dbReference>
<reference evidence="1 2" key="1">
    <citation type="submission" date="2024-10" db="EMBL/GenBank/DDBJ databases">
        <title>The Natural Products Discovery Center: Release of the First 8490 Sequenced Strains for Exploring Actinobacteria Biosynthetic Diversity.</title>
        <authorList>
            <person name="Kalkreuter E."/>
            <person name="Kautsar S.A."/>
            <person name="Yang D."/>
            <person name="Bader C.D."/>
            <person name="Teijaro C.N."/>
            <person name="Fluegel L."/>
            <person name="Davis C.M."/>
            <person name="Simpson J.R."/>
            <person name="Lauterbach L."/>
            <person name="Steele A.D."/>
            <person name="Gui C."/>
            <person name="Meng S."/>
            <person name="Li G."/>
            <person name="Viehrig K."/>
            <person name="Ye F."/>
            <person name="Su P."/>
            <person name="Kiefer A.F."/>
            <person name="Nichols A."/>
            <person name="Cepeda A.J."/>
            <person name="Yan W."/>
            <person name="Fan B."/>
            <person name="Jiang Y."/>
            <person name="Adhikari A."/>
            <person name="Zheng C.-J."/>
            <person name="Schuster L."/>
            <person name="Cowan T.M."/>
            <person name="Smanski M.J."/>
            <person name="Chevrette M.G."/>
            <person name="De Carvalho L.P.S."/>
            <person name="Shen B."/>
        </authorList>
    </citation>
    <scope>NUCLEOTIDE SEQUENCE [LARGE SCALE GENOMIC DNA]</scope>
    <source>
        <strain evidence="1 2">NPDC003040</strain>
    </source>
</reference>
<dbReference type="RefSeq" id="WP_387718485.1">
    <property type="nucleotide sequence ID" value="NZ_JBIAPI010000003.1"/>
</dbReference>
<gene>
    <name evidence="1" type="ORF">ACFYV7_17450</name>
</gene>
<evidence type="ECO:0000313" key="1">
    <source>
        <dbReference type="EMBL" id="MFF3224583.1"/>
    </source>
</evidence>
<evidence type="ECO:0000313" key="2">
    <source>
        <dbReference type="Proteomes" id="UP001601948"/>
    </source>
</evidence>
<name>A0ABW6QVE6_9NOCA</name>